<evidence type="ECO:0000313" key="3">
    <source>
        <dbReference type="EMBL" id="KAK7910395.1"/>
    </source>
</evidence>
<dbReference type="InterPro" id="IPR016186">
    <property type="entry name" value="C-type_lectin-like/link_sf"/>
</dbReference>
<gene>
    <name evidence="3" type="ORF">WMY93_015079</name>
</gene>
<dbReference type="PANTHER" id="PTHR45784:SF3">
    <property type="entry name" value="C-TYPE LECTIN DOMAIN FAMILY 4 MEMBER K-LIKE-RELATED"/>
    <property type="match status" value="1"/>
</dbReference>
<protein>
    <recommendedName>
        <fullName evidence="2">C-type lectin domain-containing protein</fullName>
    </recommendedName>
</protein>
<dbReference type="Pfam" id="PF00059">
    <property type="entry name" value="Lectin_C"/>
    <property type="match status" value="1"/>
</dbReference>
<dbReference type="SUPFAM" id="SSF56436">
    <property type="entry name" value="C-type lectin-like"/>
    <property type="match status" value="1"/>
</dbReference>
<accession>A0AAW0P0J8</accession>
<dbReference type="SMART" id="SM00034">
    <property type="entry name" value="CLECT"/>
    <property type="match status" value="1"/>
</dbReference>
<keyword evidence="4" id="KW-1185">Reference proteome</keyword>
<organism evidence="3 4">
    <name type="scientific">Mugilogobius chulae</name>
    <name type="common">yellowstripe goby</name>
    <dbReference type="NCBI Taxonomy" id="88201"/>
    <lineage>
        <taxon>Eukaryota</taxon>
        <taxon>Metazoa</taxon>
        <taxon>Chordata</taxon>
        <taxon>Craniata</taxon>
        <taxon>Vertebrata</taxon>
        <taxon>Euteleostomi</taxon>
        <taxon>Actinopterygii</taxon>
        <taxon>Neopterygii</taxon>
        <taxon>Teleostei</taxon>
        <taxon>Neoteleostei</taxon>
        <taxon>Acanthomorphata</taxon>
        <taxon>Gobiaria</taxon>
        <taxon>Gobiiformes</taxon>
        <taxon>Gobioidei</taxon>
        <taxon>Gobiidae</taxon>
        <taxon>Gobionellinae</taxon>
        <taxon>Mugilogobius</taxon>
    </lineage>
</organism>
<dbReference type="PROSITE" id="PS00615">
    <property type="entry name" value="C_TYPE_LECTIN_1"/>
    <property type="match status" value="1"/>
</dbReference>
<feature type="domain" description="C-type lectin" evidence="2">
    <location>
        <begin position="76"/>
        <end position="180"/>
    </location>
</feature>
<evidence type="ECO:0000313" key="4">
    <source>
        <dbReference type="Proteomes" id="UP001460270"/>
    </source>
</evidence>
<dbReference type="PANTHER" id="PTHR45784">
    <property type="entry name" value="C-TYPE LECTIN DOMAIN FAMILY 20 MEMBER A-RELATED"/>
    <property type="match status" value="1"/>
</dbReference>
<dbReference type="Proteomes" id="UP001460270">
    <property type="component" value="Unassembled WGS sequence"/>
</dbReference>
<proteinExistence type="predicted"/>
<comment type="caution">
    <text evidence="3">The sequence shown here is derived from an EMBL/GenBank/DDBJ whole genome shotgun (WGS) entry which is preliminary data.</text>
</comment>
<evidence type="ECO:0000256" key="1">
    <source>
        <dbReference type="ARBA" id="ARBA00023157"/>
    </source>
</evidence>
<keyword evidence="1" id="KW-1015">Disulfide bond</keyword>
<dbReference type="EMBL" id="JBBPFD010000010">
    <property type="protein sequence ID" value="KAK7910395.1"/>
    <property type="molecule type" value="Genomic_DNA"/>
</dbReference>
<evidence type="ECO:0000259" key="2">
    <source>
        <dbReference type="PROSITE" id="PS50041"/>
    </source>
</evidence>
<dbReference type="AlphaFoldDB" id="A0AAW0P0J8"/>
<dbReference type="Gene3D" id="3.10.100.10">
    <property type="entry name" value="Mannose-Binding Protein A, subunit A"/>
    <property type="match status" value="1"/>
</dbReference>
<name>A0AAW0P0J8_9GOBI</name>
<sequence>MQRLSHSSLAFFHLYARISAHTASLLSQRCHLDLWSLSEAHWSGAELHSGIPASAAVELCPLLRQMCLSVSQYPIYYFINESKSWSEAQMFCRKYYTDLATVNHMRDLERLRAAAGGQTDVWTGLYQASDKLADRKWLWSQPDVEYKLETDWKIGEPTDGENENCAIIYRDGKWIDTGCEVLRVCFICHNVRDYVCVDVGQLMCLMFTGQ</sequence>
<dbReference type="InterPro" id="IPR001304">
    <property type="entry name" value="C-type_lectin-like"/>
</dbReference>
<dbReference type="PROSITE" id="PS50041">
    <property type="entry name" value="C_TYPE_LECTIN_2"/>
    <property type="match status" value="1"/>
</dbReference>
<reference evidence="4" key="1">
    <citation type="submission" date="2024-04" db="EMBL/GenBank/DDBJ databases">
        <title>Salinicola lusitanus LLJ914,a marine bacterium isolated from the Okinawa Trough.</title>
        <authorList>
            <person name="Li J."/>
        </authorList>
    </citation>
    <scope>NUCLEOTIDE SEQUENCE [LARGE SCALE GENOMIC DNA]</scope>
</reference>
<dbReference type="InterPro" id="IPR018378">
    <property type="entry name" value="C-type_lectin_CS"/>
</dbReference>
<dbReference type="InterPro" id="IPR016187">
    <property type="entry name" value="CTDL_fold"/>
</dbReference>